<dbReference type="Gene3D" id="3.80.10.10">
    <property type="entry name" value="Ribonuclease Inhibitor"/>
    <property type="match status" value="2"/>
</dbReference>
<keyword evidence="3" id="KW-0677">Repeat</keyword>
<evidence type="ECO:0000256" key="5">
    <source>
        <dbReference type="SAM" id="SignalP"/>
    </source>
</evidence>
<dbReference type="InterPro" id="IPR032675">
    <property type="entry name" value="LRR_dom_sf"/>
</dbReference>
<gene>
    <name evidence="7" type="ORF">GIB67_029168</name>
</gene>
<evidence type="ECO:0000313" key="8">
    <source>
        <dbReference type="Proteomes" id="UP000541444"/>
    </source>
</evidence>
<organism evidence="7 8">
    <name type="scientific">Kingdonia uniflora</name>
    <dbReference type="NCBI Taxonomy" id="39325"/>
    <lineage>
        <taxon>Eukaryota</taxon>
        <taxon>Viridiplantae</taxon>
        <taxon>Streptophyta</taxon>
        <taxon>Embryophyta</taxon>
        <taxon>Tracheophyta</taxon>
        <taxon>Spermatophyta</taxon>
        <taxon>Magnoliopsida</taxon>
        <taxon>Ranunculales</taxon>
        <taxon>Circaeasteraceae</taxon>
        <taxon>Kingdonia</taxon>
    </lineage>
</organism>
<dbReference type="AlphaFoldDB" id="A0A7J7LS36"/>
<keyword evidence="8" id="KW-1185">Reference proteome</keyword>
<evidence type="ECO:0000256" key="4">
    <source>
        <dbReference type="ARBA" id="ARBA00023136"/>
    </source>
</evidence>
<proteinExistence type="predicted"/>
<feature type="signal peptide" evidence="5">
    <location>
        <begin position="1"/>
        <end position="18"/>
    </location>
</feature>
<dbReference type="InterPro" id="IPR053213">
    <property type="entry name" value="RLP29"/>
</dbReference>
<dbReference type="GO" id="GO:0016020">
    <property type="term" value="C:membrane"/>
    <property type="evidence" value="ECO:0007669"/>
    <property type="project" value="UniProtKB-SubCell"/>
</dbReference>
<accession>A0A7J7LS36</accession>
<dbReference type="OrthoDB" id="676979at2759"/>
<evidence type="ECO:0000256" key="2">
    <source>
        <dbReference type="ARBA" id="ARBA00022729"/>
    </source>
</evidence>
<evidence type="ECO:0000256" key="1">
    <source>
        <dbReference type="ARBA" id="ARBA00004370"/>
    </source>
</evidence>
<dbReference type="EMBL" id="JACGCM010002066">
    <property type="protein sequence ID" value="KAF6145399.1"/>
    <property type="molecule type" value="Genomic_DNA"/>
</dbReference>
<dbReference type="InterPro" id="IPR055414">
    <property type="entry name" value="LRR_R13L4/SHOC2-like"/>
</dbReference>
<reference evidence="7 8" key="1">
    <citation type="journal article" date="2020" name="IScience">
        <title>Genome Sequencing of the Endangered Kingdonia uniflora (Circaeasteraceae, Ranunculales) Reveals Potential Mechanisms of Evolutionary Specialization.</title>
        <authorList>
            <person name="Sun Y."/>
            <person name="Deng T."/>
            <person name="Zhang A."/>
            <person name="Moore M.J."/>
            <person name="Landis J.B."/>
            <person name="Lin N."/>
            <person name="Zhang H."/>
            <person name="Zhang X."/>
            <person name="Huang J."/>
            <person name="Zhang X."/>
            <person name="Sun H."/>
            <person name="Wang H."/>
        </authorList>
    </citation>
    <scope>NUCLEOTIDE SEQUENCE [LARGE SCALE GENOMIC DNA]</scope>
    <source>
        <strain evidence="7">TB1705</strain>
        <tissue evidence="7">Leaf</tissue>
    </source>
</reference>
<dbReference type="Proteomes" id="UP000541444">
    <property type="component" value="Unassembled WGS sequence"/>
</dbReference>
<dbReference type="SUPFAM" id="SSF52058">
    <property type="entry name" value="L domain-like"/>
    <property type="match status" value="1"/>
</dbReference>
<keyword evidence="2 5" id="KW-0732">Signal</keyword>
<dbReference type="FunFam" id="3.80.10.10:FF:000400">
    <property type="entry name" value="Nuclear pore complex protein NUP107"/>
    <property type="match status" value="1"/>
</dbReference>
<comment type="subcellular location">
    <subcellularLocation>
        <location evidence="1">Membrane</location>
    </subcellularLocation>
</comment>
<evidence type="ECO:0000256" key="3">
    <source>
        <dbReference type="ARBA" id="ARBA00022737"/>
    </source>
</evidence>
<feature type="chain" id="PRO_5029846855" description="Disease resistance R13L4/SHOC-2-like LRR domain-containing protein" evidence="5">
    <location>
        <begin position="19"/>
        <end position="425"/>
    </location>
</feature>
<dbReference type="PANTHER" id="PTHR48009">
    <property type="entry name" value="LEUCINE-RICH REPEAT (LRR) FAMILY PROTEIN"/>
    <property type="match status" value="1"/>
</dbReference>
<dbReference type="Pfam" id="PF23598">
    <property type="entry name" value="LRR_14"/>
    <property type="match status" value="1"/>
</dbReference>
<feature type="domain" description="Disease resistance R13L4/SHOC-2-like LRR" evidence="6">
    <location>
        <begin position="103"/>
        <end position="335"/>
    </location>
</feature>
<protein>
    <recommendedName>
        <fullName evidence="6">Disease resistance R13L4/SHOC-2-like LRR domain-containing protein</fullName>
    </recommendedName>
</protein>
<dbReference type="PANTHER" id="PTHR48009:SF7">
    <property type="entry name" value="LEUCINE-RICH REPEAT (LRR) FAMILY PROTEIN"/>
    <property type="match status" value="1"/>
</dbReference>
<keyword evidence="4" id="KW-0472">Membrane</keyword>
<sequence>MGNLGLSFYLCLVFSVLSVSEFFIHGVVSKTYSGDIEGLKQFKKGINKASMPPGSCLASWDFSLDPCDNIFSEHFTCGFRCDLIVSGKSRVTEITLDHPGYTGTLPSSTWNLSYLDNLDLTENHFIGSIPKSLSSLTRLRRLSLSRNSFSGEIPKSLGYLYSLEDLFLDNNQLKGRIPSSLNSLVSLKRLELQQNKLNGEFPNLGYLRNLILLDASDNEISGSFPWTLPWSIVQISMRNNQFEGNLPENFKDLGNLQVMDLSHNRLSGNVLSVFFDHPSLQQLTLSHNKFNYVQVPWDLGTNSELIAVDLSNNEIQGFLPAFMAMMPRLSALSMENNMFTGMIPTQYALKAVVPIMGVSPFVRLLLGGNYLFGPVPGPLLGLKQGVANVSLVDNCLYRCPESFFFCRGRVQKSLLACKSFGPIIP</sequence>
<evidence type="ECO:0000259" key="6">
    <source>
        <dbReference type="Pfam" id="PF23598"/>
    </source>
</evidence>
<comment type="caution">
    <text evidence="7">The sequence shown here is derived from an EMBL/GenBank/DDBJ whole genome shotgun (WGS) entry which is preliminary data.</text>
</comment>
<name>A0A7J7LS36_9MAGN</name>
<evidence type="ECO:0000313" key="7">
    <source>
        <dbReference type="EMBL" id="KAF6145399.1"/>
    </source>
</evidence>